<dbReference type="Pfam" id="PF00534">
    <property type="entry name" value="Glycos_transf_1"/>
    <property type="match status" value="1"/>
</dbReference>
<evidence type="ECO:0000259" key="2">
    <source>
        <dbReference type="Pfam" id="PF13439"/>
    </source>
</evidence>
<dbReference type="GO" id="GO:0102710">
    <property type="term" value="F:D-inositol-3-phosphate glycosyltransferase activity"/>
    <property type="evidence" value="ECO:0007669"/>
    <property type="project" value="UniProtKB-EC"/>
</dbReference>
<organism evidence="3 4">
    <name type="scientific">Pararobbsia alpina</name>
    <dbReference type="NCBI Taxonomy" id="621374"/>
    <lineage>
        <taxon>Bacteria</taxon>
        <taxon>Pseudomonadati</taxon>
        <taxon>Pseudomonadota</taxon>
        <taxon>Betaproteobacteria</taxon>
        <taxon>Burkholderiales</taxon>
        <taxon>Burkholderiaceae</taxon>
        <taxon>Pararobbsia</taxon>
    </lineage>
</organism>
<dbReference type="EMBL" id="CADIKM010000002">
    <property type="protein sequence ID" value="CAB3778352.1"/>
    <property type="molecule type" value="Genomic_DNA"/>
</dbReference>
<dbReference type="PANTHER" id="PTHR12526">
    <property type="entry name" value="GLYCOSYLTRANSFERASE"/>
    <property type="match status" value="1"/>
</dbReference>
<dbReference type="CDD" id="cd03801">
    <property type="entry name" value="GT4_PimA-like"/>
    <property type="match status" value="1"/>
</dbReference>
<dbReference type="AlphaFoldDB" id="A0A6S7B4Y8"/>
<feature type="domain" description="Glycosyltransferase subfamily 4-like N-terminal" evidence="2">
    <location>
        <begin position="49"/>
        <end position="186"/>
    </location>
</feature>
<dbReference type="Proteomes" id="UP000494115">
    <property type="component" value="Unassembled WGS sequence"/>
</dbReference>
<dbReference type="InterPro" id="IPR001296">
    <property type="entry name" value="Glyco_trans_1"/>
</dbReference>
<reference evidence="3 4" key="1">
    <citation type="submission" date="2020-04" db="EMBL/GenBank/DDBJ databases">
        <authorList>
            <person name="De Canck E."/>
        </authorList>
    </citation>
    <scope>NUCLEOTIDE SEQUENCE [LARGE SCALE GENOMIC DNA]</scope>
    <source>
        <strain evidence="3 4">LMG 28138</strain>
    </source>
</reference>
<sequence>MPITMTRARILFVDQSGELGGGELALLPVAVRHRERSAVVLLQDGPFREKLEAAGVTVHLLADARVSSVRKTGAVILALRASFPVLRQIRALARLARGYDLIYLNTQKAFVLGTLAKLFVRRPVVWFLHDILSRDHFGPFQLHVVRMLTPLANVTIVNSEAVADALRTLTARHNLPLELAYNGIDPVPFDLTVNTQRRALRAAIGVPTDAWCVGQFSRLAHWKGQHVLLEAVAQLLLGEHGALQRRAFGGVGDRGNRSTERPTRLPEVHVVLVGAALFGEDAYEAELREWVARHGLQSRVHFVGFQHDIPGWMAAMDVIVHASVAPEPFGRVVVEGMLAGKPVIAARAGGVTEIIDDHMTGLLTPPGDAPALSRALENLRRDPEMARELALQGREVARSRFSETAYLDVVDTAIGRALESASGKASAVPEQV</sequence>
<dbReference type="Gene3D" id="3.40.50.2000">
    <property type="entry name" value="Glycogen Phosphorylase B"/>
    <property type="match status" value="2"/>
</dbReference>
<feature type="domain" description="Glycosyl transferase family 1" evidence="1">
    <location>
        <begin position="197"/>
        <end position="395"/>
    </location>
</feature>
<dbReference type="SUPFAM" id="SSF53756">
    <property type="entry name" value="UDP-Glycosyltransferase/glycogen phosphorylase"/>
    <property type="match status" value="1"/>
</dbReference>
<dbReference type="RefSeq" id="WP_175103028.1">
    <property type="nucleotide sequence ID" value="NZ_CADIKM010000002.1"/>
</dbReference>
<proteinExistence type="predicted"/>
<name>A0A6S7B4Y8_9BURK</name>
<protein>
    <submittedName>
        <fullName evidence="3">D-inositol-3-phosphate glycosyltransferase</fullName>
        <ecNumber evidence="3">2.4.1.250</ecNumber>
    </submittedName>
</protein>
<keyword evidence="4" id="KW-1185">Reference proteome</keyword>
<keyword evidence="3" id="KW-0808">Transferase</keyword>
<evidence type="ECO:0000313" key="3">
    <source>
        <dbReference type="EMBL" id="CAB3778352.1"/>
    </source>
</evidence>
<gene>
    <name evidence="3" type="primary">mshA_1</name>
    <name evidence="3" type="ORF">LMG28138_00459</name>
</gene>
<evidence type="ECO:0000313" key="4">
    <source>
        <dbReference type="Proteomes" id="UP000494115"/>
    </source>
</evidence>
<evidence type="ECO:0000259" key="1">
    <source>
        <dbReference type="Pfam" id="PF00534"/>
    </source>
</evidence>
<keyword evidence="3" id="KW-0328">Glycosyltransferase</keyword>
<dbReference type="EC" id="2.4.1.250" evidence="3"/>
<dbReference type="InterPro" id="IPR028098">
    <property type="entry name" value="Glyco_trans_4-like_N"/>
</dbReference>
<dbReference type="PANTHER" id="PTHR12526:SF636">
    <property type="entry name" value="BLL3647 PROTEIN"/>
    <property type="match status" value="1"/>
</dbReference>
<accession>A0A6S7B4Y8</accession>
<dbReference type="Pfam" id="PF13439">
    <property type="entry name" value="Glyco_transf_4"/>
    <property type="match status" value="1"/>
</dbReference>